<feature type="compositionally biased region" description="Low complexity" evidence="2">
    <location>
        <begin position="6473"/>
        <end position="6499"/>
    </location>
</feature>
<dbReference type="Pfam" id="PF07699">
    <property type="entry name" value="Ephrin_rec_like"/>
    <property type="match status" value="2"/>
</dbReference>
<feature type="region of interest" description="Disordered" evidence="2">
    <location>
        <begin position="6409"/>
        <end position="6520"/>
    </location>
</feature>
<feature type="transmembrane region" description="Helical" evidence="3">
    <location>
        <begin position="6582"/>
        <end position="6608"/>
    </location>
</feature>
<feature type="compositionally biased region" description="Polar residues" evidence="2">
    <location>
        <begin position="7504"/>
        <end position="7531"/>
    </location>
</feature>
<dbReference type="InterPro" id="IPR009030">
    <property type="entry name" value="Growth_fac_rcpt_cys_sf"/>
</dbReference>
<evidence type="ECO:0000313" key="7">
    <source>
        <dbReference type="Proteomes" id="UP000221165"/>
    </source>
</evidence>
<organism evidence="6 7">
    <name type="scientific">Cystoisospora suis</name>
    <dbReference type="NCBI Taxonomy" id="483139"/>
    <lineage>
        <taxon>Eukaryota</taxon>
        <taxon>Sar</taxon>
        <taxon>Alveolata</taxon>
        <taxon>Apicomplexa</taxon>
        <taxon>Conoidasida</taxon>
        <taxon>Coccidia</taxon>
        <taxon>Eucoccidiorida</taxon>
        <taxon>Eimeriorina</taxon>
        <taxon>Sarcocystidae</taxon>
        <taxon>Cystoisospora</taxon>
    </lineage>
</organism>
<dbReference type="SUPFAM" id="SSF57184">
    <property type="entry name" value="Growth factor receptor domain"/>
    <property type="match status" value="2"/>
</dbReference>
<feature type="transmembrane region" description="Helical" evidence="3">
    <location>
        <begin position="6620"/>
        <end position="6638"/>
    </location>
</feature>
<dbReference type="SMART" id="SM01411">
    <property type="entry name" value="Ephrin_rec_like"/>
    <property type="match status" value="8"/>
</dbReference>
<dbReference type="VEuPathDB" id="ToxoDB:CSUI_006291"/>
<accession>A0A2C6KUG6</accession>
<dbReference type="InterPro" id="IPR056048">
    <property type="entry name" value="CRMPA/B-like_DUF7631"/>
</dbReference>
<evidence type="ECO:0000256" key="2">
    <source>
        <dbReference type="SAM" id="MobiDB-lite"/>
    </source>
</evidence>
<feature type="compositionally biased region" description="Polar residues" evidence="2">
    <location>
        <begin position="6100"/>
        <end position="6114"/>
    </location>
</feature>
<dbReference type="OrthoDB" id="410989at2759"/>
<comment type="caution">
    <text evidence="6">The sequence shown here is derived from an EMBL/GenBank/DDBJ whole genome shotgun (WGS) entry which is preliminary data.</text>
</comment>
<keyword evidence="1" id="KW-0175">Coiled coil</keyword>
<evidence type="ECO:0000259" key="5">
    <source>
        <dbReference type="Pfam" id="PF24634"/>
    </source>
</evidence>
<dbReference type="CDD" id="cd00185">
    <property type="entry name" value="TNFRSF"/>
    <property type="match status" value="1"/>
</dbReference>
<feature type="compositionally biased region" description="Polar residues" evidence="2">
    <location>
        <begin position="4704"/>
        <end position="4716"/>
    </location>
</feature>
<feature type="transmembrane region" description="Helical" evidence="3">
    <location>
        <begin position="6695"/>
        <end position="6719"/>
    </location>
</feature>
<feature type="compositionally biased region" description="Low complexity" evidence="2">
    <location>
        <begin position="6413"/>
        <end position="6434"/>
    </location>
</feature>
<keyword evidence="7" id="KW-1185">Reference proteome</keyword>
<keyword evidence="3" id="KW-1133">Transmembrane helix</keyword>
<feature type="region of interest" description="Disordered" evidence="2">
    <location>
        <begin position="839"/>
        <end position="860"/>
    </location>
</feature>
<keyword evidence="3" id="KW-0472">Membrane</keyword>
<feature type="compositionally biased region" description="Basic and acidic residues" evidence="2">
    <location>
        <begin position="6455"/>
        <end position="6466"/>
    </location>
</feature>
<reference evidence="6 7" key="1">
    <citation type="journal article" date="2017" name="Int. J. Parasitol.">
        <title>The genome of the protozoan parasite Cystoisospora suis and a reverse vaccinology approach to identify vaccine candidates.</title>
        <authorList>
            <person name="Palmieri N."/>
            <person name="Shrestha A."/>
            <person name="Ruttkowski B."/>
            <person name="Beck T."/>
            <person name="Vogl C."/>
            <person name="Tomley F."/>
            <person name="Blake D.P."/>
            <person name="Joachim A."/>
        </authorList>
    </citation>
    <scope>NUCLEOTIDE SEQUENCE [LARGE SCALE GENOMIC DNA]</scope>
    <source>
        <strain evidence="6 7">Wien I</strain>
    </source>
</reference>
<feature type="region of interest" description="Disordered" evidence="2">
    <location>
        <begin position="3041"/>
        <end position="3078"/>
    </location>
</feature>
<proteinExistence type="predicted"/>
<feature type="compositionally biased region" description="Basic and acidic residues" evidence="2">
    <location>
        <begin position="6083"/>
        <end position="6099"/>
    </location>
</feature>
<dbReference type="PANTHER" id="PTHR46967:SF2">
    <property type="entry name" value="SUSHI, VON WILLEBRAND FACTOR TYPE A, EGF AND PENTRAXIN DOMAIN-CONTAINING PROTEIN 1-LIKE"/>
    <property type="match status" value="1"/>
</dbReference>
<feature type="domain" description="DUF7631" evidence="5">
    <location>
        <begin position="6328"/>
        <end position="6375"/>
    </location>
</feature>
<evidence type="ECO:0000313" key="6">
    <source>
        <dbReference type="EMBL" id="PHJ19875.1"/>
    </source>
</evidence>
<feature type="transmembrane region" description="Helical" evidence="3">
    <location>
        <begin position="6834"/>
        <end position="6860"/>
    </location>
</feature>
<dbReference type="EMBL" id="MIGC01003151">
    <property type="protein sequence ID" value="PHJ19875.1"/>
    <property type="molecule type" value="Genomic_DNA"/>
</dbReference>
<feature type="transmembrane region" description="Helical" evidence="3">
    <location>
        <begin position="6774"/>
        <end position="6793"/>
    </location>
</feature>
<feature type="transmembrane region" description="Helical" evidence="3">
    <location>
        <begin position="6980"/>
        <end position="7000"/>
    </location>
</feature>
<feature type="region of interest" description="Disordered" evidence="2">
    <location>
        <begin position="5715"/>
        <end position="5744"/>
    </location>
</feature>
<evidence type="ECO:0000256" key="3">
    <source>
        <dbReference type="SAM" id="Phobius"/>
    </source>
</evidence>
<dbReference type="RefSeq" id="XP_067921567.1">
    <property type="nucleotide sequence ID" value="XM_068066455.1"/>
</dbReference>
<feature type="compositionally biased region" description="Basic residues" evidence="2">
    <location>
        <begin position="7364"/>
        <end position="7376"/>
    </location>
</feature>
<dbReference type="Proteomes" id="UP000221165">
    <property type="component" value="Unassembled WGS sequence"/>
</dbReference>
<evidence type="ECO:0000259" key="4">
    <source>
        <dbReference type="Pfam" id="PF07699"/>
    </source>
</evidence>
<feature type="compositionally biased region" description="Basic residues" evidence="2">
    <location>
        <begin position="7429"/>
        <end position="7442"/>
    </location>
</feature>
<feature type="domain" description="Tyrosine-protein kinase ephrin type A/B receptor-like" evidence="4">
    <location>
        <begin position="5943"/>
        <end position="5981"/>
    </location>
</feature>
<sequence>MRDGGGAEGLMNNLFCDCRVERCCGANKGQEGTFVGERRRRPVKDSTYYRCTRCLSGSRSVAARDCHVPSSRSCKLLPGSRTGQVRLSRSKTVWWLDSVFRFFFCRRHVLFASDSSAVWKGLTNDKTELQEEKLTDTMSGTRKKRTGVCSRGLVRHGSSSASSLLMGSSAVRNSGSCSFVSSTGRSVQRGLVVKMKKQRFPLSRAVVALLLFSVSSVSLFLSNSRHATIFEWPPFVGVKAASSRGVETAVPASRSAHKEADGDLEGILFEGNDPRKWSKTPGMLRRDVPNVPAVRRTPRTVSSVPVLREDHSGGPQKASERSSWLQTADRRVTTDSFKEIAACGSGIFAVEKGLFHVSWQIGVNDSINCWMLCHFLEDAVYSRCESQFSPSSCLELQLASSSLIPRNFQRYCHFTNPGAVSPRFDETTPDSEFCLGESMELWLNDRRWTTFEQKRPPECTVPQWDPSHTIPTPAPFLNDVNSSFGAALHKTTFEEFYVVSRGPDIFQLSEDTSLGADIMSSIVPKERWDSYDAAIRSDWSVVYSFEAPVSHEDFSALTMKADKVTSTAGDICLFATSASRVQQDGTVSQYIQFGMLPGVSSCSNQIGILRVAALEGGGVTMKTSKASINRETGFNLCVARRWTVVDYAGTGFSKGAQMATYKVTLDSGCASHLSPYSYETQLPILSGEWEQYFVALLYPFTRGISGLQDRARCPWKTAVQYGLKCFTSIEQESFLYKDGFPMTQLVCRRLGLNLTTPSSFSRLAVMQNDHDIRMAAFLGERGSRTWVGLFQPTQVMTPVKSSVAEKSRVAEKGCPDSVLEGTQGDLFHRHSELAARCKAEGGDIDNPPWQTTRSGKDGDIEEMKPWDIPWCAGHPKTETSNRWVDCAAVKVEDDGRACVVSLPCDEPLPGFCTYPVDYGPRLVTQDSRSSPVASDSVSLTPRVSCQVGQDCTLQFDYLSPGKLKGEGLSVAQDIWGVESTGTFIGIKASCLSGDSAMAGPFRASSAVSLGVDDSFRSLVAGVYEICYCTTSARVYGLTSINETRVAECQDARGFTQLVGTLVLEDPKLSAAFPRALLFPLGLPDMSVSSKTVIRHHGTLGSTQTSFCGWHSSDCVLGVLKRPAADGSDSARKNSEINVSFVFKPVADPPNLNAAICATAVGDSSTEVAVTVNAASTLDLTVPVEVPESFFYAVCESPGGHFLGLVTFRERVRPSATDVTISRKQLVFVDDDITKASINLSLQGKITSDLLSRSRLYAVVAAGISDTDCSSATLGKLSDQQKSVIPFPENTAVRQRDVEVKFSPGLTAAKLCWVETIHISPTLPPLEMTNYLGFIPPPSAARPLPVQDSRCFLSPADAPCELKLFPQLIHPPNNPDRMDPFFPPEVLVYMVPSSTSCPTNPADSLYTEADAALEAAGNEEIPISAASVRLALKSTSREAVTVEVDERRKPWLAEHRSANLCWLYGHGPPETGCPSPSECVANLGKVYLIGADKNQARKRIECTQADLDSCVVSVEGFNMNLYERVDQRLAALNQCGTADGLGIVPARGRYYNDPISGSSGQTGELTGGTQQLPPGVEASTSLSEQLASLDFSEHSTAKLGRASVPEWSFLGGDESQAFNATSLNFVIPPTPAYQTQMLCFRSSKESSASLTEFQEPLGYVFFIKDVYAATVAVTRDSDKSHLVYKVEVIVAASAEELRESTAVYVKTAETEPAGSTIKCDAAADMTSSAAGKLISPHSVETAQGAFGWSVSAAEYHIPTGTTGTYAVCWSQSLVPSDGLAPPLQRTLLVGYVTGPSLSAPLQGREVSCGLPGSLDEGRLLGDACLVTLAPEAVTLNYTGGLASGTNKPFLAESGRLFMVKSALGGECPANLADLEREAGGVAVLGAGRSSAVSGDGGSSVVSVNSIALSLEDGRIEEQVFKFPPEGRTELQRVGKTGLCYGLPGCAANGAPGAVSAANSGCVRFVGVALWAGPSEAGNVILCDKLTIKGCVFRVEGHNMDRVDYTVSRVAITEKCGSTENYEVATLVQKTSQDASLLEEQSRTSVEESDNTASVEFAVAYTTATIKRVCWNPFSVRSQQATASYDTTFVVDAGAIVFLPHTLVTFRRLDVTQVDAAVFRLQFSVLVPAAEMEAAVTGSSTVEHYVYRSPNADSVSATCTDEDVETREEWQALAELRQNLAEWLTYFGETVQDNSTLGPVLAGSVIGYRLSPQADPSKACWRSIFRDLDGAIVHSYRRFLAVVPAGTHPEIDTTVADQPASGVVLCGMGTATECSVTVKAKHSVDGLQQGFLLETSTMYAVAAAACPDAPTDELLVTAATSSPIASNKESVRLNPSPVQPNEMKKTFFFPESGREWLSRRGAAVLCWSYGVGGCPQVGPCVVELGSIYWKGPRPVLDTGINDSCHSSTGCSLSISGLNLQMIDHSYSRLALLESCGNPEGLGLLDIDEYPLGYDMDPSPPPQIQNLFVSESGLESGRFMTYGSGHLVLTCRTNFHVVVSEAVWEVDSSAAAKSACTPMDVRNEVHARCAGKSVCSLYPYLTTDAAEIENSEGLDKSTLLKLPDPCPSATEGKRKLTGKFECTTPILAEAALLQVNARQRVSKPVYTSPSTETVEMSFRVPGDAARLYEICWNPNDAIVALDPKQYTMKLGTLQIVPAAGLHSLVSVIVDRIDKAYVEVAVRGAVGMESAAGTFIYLKPVPQGEGKPQCDTGDPQATSDRKALMSYEAETGTMAVMRYKLLNPTEEQILCWGWMSELMVSAGGFEQRSVLGRVPGTVGPRAYPWGQLSCSGDSSSPCTIIFEPESLQSVYPFPGDGAAADVTDYSKFPELKPVMQGNPRLGLVAGQTTCPQSPSHTYVDIGSSDVQQAKSRTRVLSNKSVKLIISDVGIGSVSSTLTEAHRRWLAAYQDAAVCWVNVGDCSEEASPVREKPCVSTVGILSWIGPLPAEWALSPLTVDCKTNRECTFVVPGRNLYVMDLSRTRVAVVESCGSSQGPGVAPITRFPPLYKPVSTSDSEEILFLESSATPAAFTEHSVTFPRLPRAAAGSLKQPARNRCDGHGRRHRSPGTSTGRTVRELGRSSGTTSCAADTYAHLHHGGAALAHPRALSTLQITGQDTPNNSVDDSLEVKTMLTAARDYKICWNPKKDASAHLPDFTVELGVVHFYGFRTVEAFCFSGSVCELPLVYVASDTSRLNVGVKAVDCSDADLSTDLGGDGKFSHESGKNFFLPGRILPRDSVLTRYELCWCDKDSVDACAGTDYSESIGSLRVQFVSEIQVMCPPFGGSCVLTLSKALFERDKIGTFFLTKYTGGPSDCTSAAGGSYKMTPQGDEGDDLLQLPVVHSDLVLAVGGATGGRGQFAICWATSSTPEEIADLQTVTMNSPSPARLGVLSFAGPKAPSDQPTGQVVVIGTPAEVRVSVVGATVGRMADVMNAGLPASFKEIRMVPKGQCGIAGPAVTAVLKLSTVSLGRSNDEQEALYVQEVILDLGVNSGTEFDICWCEGGKSCTSESHFTAVVSSVRAIGPQRGVQVVCTYDTQCPFRFKNTPDGQAHNLVPVLLAMTDNCTTTQPSLPAGGFLAEVRSLRRSGKTTETDTDSVILEFLAPVPRSSVFTDENSETRRELEICYCAVMSTGCGPGRRVKVGTIVIMDVWIGSITATLTDKVYAFAIPPFSGVGGVLKVTAGSTALPVTLQPLTAQDQPPTYLVDVSVLATIEQAEGYATVKYCERLVSEDCEAANAVYVMISEIFMKGPVTLTWVDTCNMGRPCVLTKRFFNPFEDDRVAIMFECGEPQSTDYGINNETSADWDNIKGSSAEVSFSWKQILGDLGVDSMSICWCAADLTHDCSTADQYEKKVGTLRISGLRTGHRGSCAVGTVCELPKGSGYNLNEVKLRILAHGCGASGAAVPNLPDNGNFIRKSSTGHTSASFQLQSKLLALSEPPAFLCQCPKPANECSATEDFAWKVGSYEFTGPSLAVTVTDAVSANPLQASLTWRGTIDVASDFVVLSSDACTGLDSSVVAGLPDHGLGKLLDDGSVSWPTPEIPGNVYYICYCRSTNPLVSSVSGSPFPKSSKAALSPLPDRCETFSAYRIRVGTILVTGPRSGHKPFSCSAGGICTVTVEGVATSSTASEDIVQASIIDLREKSCSSGESLMTGELSSWRYLESTVQAKGTNLGMRGIAQEYGFSTVMLLPAGSYVVCWRSARDAPLGVDVGRLYVKGPVKNETRLEVLSGADFDVSVRFAGASNADEVKPVRIHIYPIPSGDAGRTFRCVSQDATLQQPFLRFSNVDRPPDAVTTIREHFHEATWNGLTIVIDSGTPDQRPGDEFAICFCDGGQSDCSVSKSYFIQVGTLKVAGPATRTVTEPLPVGRFVTYTLIGVDLPTKNALLVLPSRDIETQRASKCGQVDEDQQVFPSKAQTEPGVTDRVTFKDLLISSATHTVLVCWCGGENCTSGGMFRTQIGEMPVQFPQFIPVSATIGGSFSVTMKGSVVRPQDVITIVGPKAQCGADGTEVMDATLVKIPSGSPVKNLDRLGTSKVVKSESRTSHGVLDSAARGEALLWQSWSIQTTETVSGSLKVCYCSSAVGPCKGKKRFNVWIGSVSIVGPSTKGIRIVATSEGQQGLELRGEAFSLTNKLRYYPKSLSSNLTALQMQDLCNLGSETTTVIAEEVEENGTVERFPVSLTPGVRYILCWSSGVAADKDENSDTGEQNSGASQNSFLIEAGEVTGKPADLRLMTEKEHRQESSDLDEWSSLESSTFSMATGDSEDVSGYDGEFPSSSVELSAKEQMHALDFLLHRSRTKADSDGDVTAAAAPALRWTFLADIVPDGFRPGRLINLVQNFSSETLVVPGVANNTDVYAAYLGESTLADCQAVKQTPVATLSKVLELAKDYIMFEAGELSTLGVYRLCIENQTVNALFDVGRAAVSQVFWKTVLEFIGTHRFFMFPCSTGTSAADSPVSNWADDRVWLPDGMGVWTAVIGSANMQVKPTPYLLAPLATTSKFIDFFSQGVRGVVACASDTNQQVYFVGPDRLYILHPKSDFVPDFSTYTGELVHHGVSTPVDVAVVAPYVFISDYGSQLIKVLNTADPTLNRVIYPTNPVLLFAAGIEVIALEGSKVALLVADMFNHIVGRLDIDLEAFKTPQTVVVGTPWTAYYGVPKVSLRDNQGFSYPFALSHYTPSAAAGGASSEAHLLLVSELVTDRLLFLDLQNGGLDFYRQIDITGRRLVTGIRSIGASLLLLTRNWPPEPTADASSSSVVFLRLGDLIDNLHFTYPDFRAKLQSGLFYTFAPLVTGPAIQFFHEETTRSDLSSLGLKLDPKTGVISGTVSHTGKFTVTITGGDLLGSYTWQISGEAGCRAGEHFDSANSACAPCPVGTFRDQEANLQYCDDVKPNSTTVSTGSTHVTQCRCLPGFELGPFGSCRPCTSGTFKAEISDAKCTGKCPPNMHSYIQGADSEQSLNCMCDSGYYWEKSSCKPCPLGSYCSGETSLPVPCPENYTTKSTISKSRHDCVCVPGYTKLNGECVKCSRLNYKSETGDNACTACPQPAVNPENSAGLLASTKPTEAQFTTAAGATKLSDCSLCATGFFFDMTSGGCEPCRKNSYCRGPNQLPTPCSENSMTSKEGAESAFDCKCPKGYGTPLERNPLDNTLLCIECPRNTFQHIDGAVSGCLPCPPFTMTQAAKSTSMSACVAIPGYFLPKKLEDILTGLSDVDTRVSPNTDETDLSWDGLGSDERDGTTDGHPAMDEAELDFQKLRTAETKYETMSTADLLAVTRICQEGIELIQQVIPEVKMRISARSFEACAEQCARNVYCTSFTFTRAGDLFPLFSSTVTNHTGTFVVSYSACELHYYGTELDDEEVASISNRFQGTDVAPGHTVSCTLQRPAADSVWRDITYEECPTNAYCPGDREAKIYECPSSAVTLANRASRVEHCKCIPGYQLLGRQCEACKLGSYKNTTDNTGCTDCPTGFTTAATASISAYDCACAVGLYMQYNSVEASEESPAPPANESTTSPESDGTAKPGGEQTGGENAEHTGVQEDIGSGEETGENTKKPAGGNDDVDTGETGEKGEGGGQKGSTPDGGLEADKKKNTPDSGSKTEDAVNSPTPPSTGTVNTEGGEVQPGGGGAQSAVQLIDGVLVRSDKGKLGSGARAIKSSLGSDGLFKENAMFIADRGTSLAEMLRAYFVDEEVRKELEKVVKLHHCVPCYKHMYCPGLWLDPPANHTHMPPQLCPEGSNVPLSTVLADSVEKCLCLPGYGYSGTPASSSGDQPVEATMSCTKCASGTYKELQENSPCAGRCMRDAETIEGAVSKIQCFCKIGKYAVEAEEGTISCQDCIAGGVCPGGLKKNARQAIEENHSYTDITLEDHQVPFPAKGYFAVYKPLNETVWRPSMVPMSANFTGDAFLERPVRPVISSGNTTTPTTTTNTTTTPSSEESGNKAPSDQTDVPESGGEANKPVEQDAGKDQANKNPNESTSPPADSATSSPPDSATSPPAGSGASNEGEEAPSALQLGEDNASTPSDATVVASYDRLPDIHPCFDDRRCKGGPHNSCVDGSAGYLCSACVEGHCQIQYRGSCQECRAIWLDILVFASARLVVCLLVWVIATLSILAVQQQACIHPILIRILISNVFSFSIFGLMPETSKSRLFDWAPIYRNFFFNFFFMTHPYFKVSCFVESLGLHLDEVQLWYWQRFFQIFVPFLDAVTITVLGLIAVGLYKLLYFRRIYRVRMVLQEAREAHPDDFWTSRTIEKVENDRCLGMFRYISPASASGWTNFVRLMVDLIPAYTVIWFWHFPSFMIECTQLMGCINTRYKNEEKISVLSAWPTQLCDMKQPYFLAGIAVGGAGVLVWGVGVILAFIVYMTRSHRSDSIEQRFKYGFLASGYRYQYRWWDGVVSLRKACVALIITMQAHLNSTGEQEVFRNSANLTLSVLYAMLQLQLEPFDQRSHNLANRAEFYGLLVNIINGVIFQGSFYFDVFKYFGGVPIGLTGFFYLYILWNLFVEWGRMAMMRPYLVRIPSFWRYYNRVTRSLARLYTSGNAKIYYNYITKDMVLEAATKSRVFHLRRLLLRRKKTAYRKINYENRTYFVASLSDSLSQLVIAWCQFTIPGDWLDFTIRYAFCYCFWQRHQGSSSFRVPLDLEEFEAIRPNLFSEWYYEREDEKDDEDDAGLFSETGEVMCNQAEQELLDLILDDDVYDDSPITLMELYVAVQSMRYIPQRQLRRLHLAYRERMAAASNSMVPQLRKENEELEAELQGLNHALQEVAGDQPAEDGSIPAFSLMDFFFTVEMVNQAQIEVGRLRGLLDRLIDEITRQRVAKAMAAHIELGMNEEADVSELLNTLEAQLAEDVSKEDRRVGYLPGGMKKKMMKKRKSKLSGRRLASASTMGERRTLQLRLQPQKSRSILRPEEPGAGKRTLGLRLHSTEEQTKRKLLAPKLGPRKVRGVSEPEETSRSVMRPDGSGLESRQGSIASVGEVEGKRTLRLGTSEPAEGPKRTLKPAISGKRTLQTSVEDNVASSTRAVRIGSTSSIASDETAAPPKRVVRLEPKAAPPSDAPAGEEAPPGQRRALRITPPVAPGASEAASESKPETLQRRRTQTSAEVLGRRRVGLGTRTPPPEGELSGSGPPEPAASGSKDGKAPERPGLPVGKRRIGKPGGAPKQE</sequence>
<dbReference type="GeneID" id="94429666"/>
<dbReference type="Gene3D" id="2.10.50.10">
    <property type="entry name" value="Tumor Necrosis Factor Receptor, subunit A, domain 2"/>
    <property type="match status" value="4"/>
</dbReference>
<feature type="domain" description="Tyrosine-protein kinase ephrin type A/B receptor-like" evidence="4">
    <location>
        <begin position="5649"/>
        <end position="5688"/>
    </location>
</feature>
<dbReference type="PANTHER" id="PTHR46967">
    <property type="entry name" value="INSULIN-LIKE GROWTH FACTOR BINDING PROTEIN,N-TERMINAL"/>
    <property type="match status" value="1"/>
</dbReference>
<feature type="region of interest" description="Disordered" evidence="2">
    <location>
        <begin position="4697"/>
        <end position="4718"/>
    </location>
</feature>
<feature type="region of interest" description="Disordered" evidence="2">
    <location>
        <begin position="7364"/>
        <end position="7661"/>
    </location>
</feature>
<feature type="coiled-coil region" evidence="1">
    <location>
        <begin position="7232"/>
        <end position="7309"/>
    </location>
</feature>
<feature type="compositionally biased region" description="Basic and acidic residues" evidence="2">
    <location>
        <begin position="5730"/>
        <end position="5744"/>
    </location>
</feature>
<feature type="compositionally biased region" description="Low complexity" evidence="2">
    <location>
        <begin position="7608"/>
        <end position="7624"/>
    </location>
</feature>
<name>A0A2C6KUG6_9APIC</name>
<feature type="region of interest" description="Disordered" evidence="2">
    <location>
        <begin position="299"/>
        <end position="323"/>
    </location>
</feature>
<dbReference type="Pfam" id="PF24634">
    <property type="entry name" value="DUF7631"/>
    <property type="match status" value="1"/>
</dbReference>
<keyword evidence="3" id="KW-0812">Transmembrane</keyword>
<gene>
    <name evidence="6" type="ORF">CSUI_006291</name>
</gene>
<feature type="region of interest" description="Disordered" evidence="2">
    <location>
        <begin position="5997"/>
        <end position="6127"/>
    </location>
</feature>
<dbReference type="InterPro" id="IPR011641">
    <property type="entry name" value="Tyr-kin_ephrin_A/B_rcpt-like"/>
</dbReference>
<feature type="transmembrane region" description="Helical" evidence="3">
    <location>
        <begin position="6955"/>
        <end position="6974"/>
    </location>
</feature>
<evidence type="ECO:0000256" key="1">
    <source>
        <dbReference type="SAM" id="Coils"/>
    </source>
</evidence>
<protein>
    <submittedName>
        <fullName evidence="6">Gcc2 and gcc3 domain-containing protein</fullName>
    </submittedName>
</protein>